<keyword evidence="3" id="KW-1185">Reference proteome</keyword>
<feature type="region of interest" description="Disordered" evidence="1">
    <location>
        <begin position="1"/>
        <end position="78"/>
    </location>
</feature>
<feature type="non-terminal residue" evidence="2">
    <location>
        <position position="1"/>
    </location>
</feature>
<evidence type="ECO:0000313" key="2">
    <source>
        <dbReference type="EMBL" id="MCI44103.1"/>
    </source>
</evidence>
<accession>A0A392S594</accession>
<dbReference type="Proteomes" id="UP000265520">
    <property type="component" value="Unassembled WGS sequence"/>
</dbReference>
<evidence type="ECO:0000256" key="1">
    <source>
        <dbReference type="SAM" id="MobiDB-lite"/>
    </source>
</evidence>
<feature type="compositionally biased region" description="Basic residues" evidence="1">
    <location>
        <begin position="12"/>
        <end position="21"/>
    </location>
</feature>
<reference evidence="2 3" key="1">
    <citation type="journal article" date="2018" name="Front. Plant Sci.">
        <title>Red Clover (Trifolium pratense) and Zigzag Clover (T. medium) - A Picture of Genomic Similarities and Differences.</title>
        <authorList>
            <person name="Dluhosova J."/>
            <person name="Istvanek J."/>
            <person name="Nedelnik J."/>
            <person name="Repkova J."/>
        </authorList>
    </citation>
    <scope>NUCLEOTIDE SEQUENCE [LARGE SCALE GENOMIC DNA]</scope>
    <source>
        <strain evidence="3">cv. 10/8</strain>
        <tissue evidence="2">Leaf</tissue>
    </source>
</reference>
<dbReference type="AlphaFoldDB" id="A0A392S594"/>
<name>A0A392S594_9FABA</name>
<organism evidence="2 3">
    <name type="scientific">Trifolium medium</name>
    <dbReference type="NCBI Taxonomy" id="97028"/>
    <lineage>
        <taxon>Eukaryota</taxon>
        <taxon>Viridiplantae</taxon>
        <taxon>Streptophyta</taxon>
        <taxon>Embryophyta</taxon>
        <taxon>Tracheophyta</taxon>
        <taxon>Spermatophyta</taxon>
        <taxon>Magnoliopsida</taxon>
        <taxon>eudicotyledons</taxon>
        <taxon>Gunneridae</taxon>
        <taxon>Pentapetalae</taxon>
        <taxon>rosids</taxon>
        <taxon>fabids</taxon>
        <taxon>Fabales</taxon>
        <taxon>Fabaceae</taxon>
        <taxon>Papilionoideae</taxon>
        <taxon>50 kb inversion clade</taxon>
        <taxon>NPAAA clade</taxon>
        <taxon>Hologalegina</taxon>
        <taxon>IRL clade</taxon>
        <taxon>Trifolieae</taxon>
        <taxon>Trifolium</taxon>
    </lineage>
</organism>
<dbReference type="EMBL" id="LXQA010326116">
    <property type="protein sequence ID" value="MCI44103.1"/>
    <property type="molecule type" value="Genomic_DNA"/>
</dbReference>
<sequence length="91" mass="10109">QTNPARSAATRKTYRGNKHILRAAQTNSACSASHRRSDSNRPTSLRAAQANPARRPQERTDTTVQGWRAAQHEPARSAAFCNTRRNAILLE</sequence>
<proteinExistence type="predicted"/>
<comment type="caution">
    <text evidence="2">The sequence shown here is derived from an EMBL/GenBank/DDBJ whole genome shotgun (WGS) entry which is preliminary data.</text>
</comment>
<evidence type="ECO:0000313" key="3">
    <source>
        <dbReference type="Proteomes" id="UP000265520"/>
    </source>
</evidence>
<protein>
    <submittedName>
        <fullName evidence="2">Uncharacterized protein</fullName>
    </submittedName>
</protein>